<comment type="caution">
    <text evidence="3">The sequence shown here is derived from an EMBL/GenBank/DDBJ whole genome shotgun (WGS) entry which is preliminary data.</text>
</comment>
<evidence type="ECO:0000256" key="1">
    <source>
        <dbReference type="SAM" id="Phobius"/>
    </source>
</evidence>
<evidence type="ECO:0000259" key="2">
    <source>
        <dbReference type="Pfam" id="PF04991"/>
    </source>
</evidence>
<sequence>MRKSGVLLLFILVSTATYLLWIVTFEIESFSSLFRARKRKLMIVERYYSNRTGKHCDVQFDWGEMCPKLYTELGGRCDLINGALYCPDIRQQTKTTTRQAQLVMTRMLRVFHLLAEKHNLTYWLGHGTLLGAARHKGFIPWDDDVDIFMPLEDYITFFQSVAKELPEDIFFQNVVSDPALQPKDEEVKTYGLHQHKIVGIYERVWNPRLRDRNSCYRYCKAFNCRWHDGLMVDIFVNPSVSWSVYPLKLMEFEGFLFFVPSNWKKELAGMFGKKWFEFPTDKRPGGNLDTFHGCEKLKR</sequence>
<keyword evidence="1" id="KW-0472">Membrane</keyword>
<gene>
    <name evidence="3" type="ORF">PEVE_00038650</name>
</gene>
<dbReference type="Pfam" id="PF04991">
    <property type="entry name" value="LicD"/>
    <property type="match status" value="1"/>
</dbReference>
<dbReference type="Proteomes" id="UP001159427">
    <property type="component" value="Unassembled WGS sequence"/>
</dbReference>
<keyword evidence="4" id="KW-1185">Reference proteome</keyword>
<protein>
    <recommendedName>
        <fullName evidence="2">LicD/FKTN/FKRP nucleotidyltransferase domain-containing protein</fullName>
    </recommendedName>
</protein>
<dbReference type="PANTHER" id="PTHR43404">
    <property type="entry name" value="LIPOPOLYSACCHARIDE CHOLINEPHOSPHOTRANSFERASE LICD"/>
    <property type="match status" value="1"/>
</dbReference>
<keyword evidence="1" id="KW-0812">Transmembrane</keyword>
<dbReference type="InterPro" id="IPR007074">
    <property type="entry name" value="LicD/FKTN/FKRP_NTP_transf"/>
</dbReference>
<dbReference type="EMBL" id="CALNXI010000661">
    <property type="protein sequence ID" value="CAH3030860.1"/>
    <property type="molecule type" value="Genomic_DNA"/>
</dbReference>
<feature type="transmembrane region" description="Helical" evidence="1">
    <location>
        <begin position="6"/>
        <end position="30"/>
    </location>
</feature>
<feature type="domain" description="LicD/FKTN/FKRP nucleotidyltransferase" evidence="2">
    <location>
        <begin position="115"/>
        <end position="169"/>
    </location>
</feature>
<reference evidence="3 4" key="1">
    <citation type="submission" date="2022-05" db="EMBL/GenBank/DDBJ databases">
        <authorList>
            <consortium name="Genoscope - CEA"/>
            <person name="William W."/>
        </authorList>
    </citation>
    <scope>NUCLEOTIDE SEQUENCE [LARGE SCALE GENOMIC DNA]</scope>
</reference>
<proteinExistence type="predicted"/>
<dbReference type="InterPro" id="IPR052942">
    <property type="entry name" value="LPS_cholinephosphotransferase"/>
</dbReference>
<dbReference type="PANTHER" id="PTHR43404:SF1">
    <property type="entry name" value="MNN4P"/>
    <property type="match status" value="1"/>
</dbReference>
<accession>A0ABN8MPY3</accession>
<evidence type="ECO:0000313" key="3">
    <source>
        <dbReference type="EMBL" id="CAH3030860.1"/>
    </source>
</evidence>
<keyword evidence="1" id="KW-1133">Transmembrane helix</keyword>
<name>A0ABN8MPY3_9CNID</name>
<organism evidence="3 4">
    <name type="scientific">Porites evermanni</name>
    <dbReference type="NCBI Taxonomy" id="104178"/>
    <lineage>
        <taxon>Eukaryota</taxon>
        <taxon>Metazoa</taxon>
        <taxon>Cnidaria</taxon>
        <taxon>Anthozoa</taxon>
        <taxon>Hexacorallia</taxon>
        <taxon>Scleractinia</taxon>
        <taxon>Fungiina</taxon>
        <taxon>Poritidae</taxon>
        <taxon>Porites</taxon>
    </lineage>
</organism>
<evidence type="ECO:0000313" key="4">
    <source>
        <dbReference type="Proteomes" id="UP001159427"/>
    </source>
</evidence>